<dbReference type="VEuPathDB" id="FungiDB:PGUG_05854"/>
<gene>
    <name evidence="3" type="ORF">PGUG_05854</name>
</gene>
<keyword evidence="1" id="KW-1133">Transmembrane helix</keyword>
<dbReference type="InterPro" id="IPR046624">
    <property type="entry name" value="CSS2_C"/>
</dbReference>
<protein>
    <recommendedName>
        <fullName evidence="2">Secreted protein CSS2 C-terminal domain-containing protein</fullName>
    </recommendedName>
</protein>
<dbReference type="InParanoid" id="A5DRF3"/>
<dbReference type="EMBL" id="CH408162">
    <property type="protein sequence ID" value="EDK41756.2"/>
    <property type="molecule type" value="Genomic_DNA"/>
</dbReference>
<dbReference type="KEGG" id="pgu:PGUG_05854"/>
<feature type="domain" description="Secreted protein CSS2 C-terminal" evidence="2">
    <location>
        <begin position="102"/>
        <end position="168"/>
    </location>
</feature>
<proteinExistence type="predicted"/>
<evidence type="ECO:0000313" key="4">
    <source>
        <dbReference type="Proteomes" id="UP000001997"/>
    </source>
</evidence>
<dbReference type="AlphaFoldDB" id="A5DRF3"/>
<accession>A5DRF3</accession>
<name>A5DRF3_PICGU</name>
<keyword evidence="4" id="KW-1185">Reference proteome</keyword>
<evidence type="ECO:0000256" key="1">
    <source>
        <dbReference type="SAM" id="Phobius"/>
    </source>
</evidence>
<dbReference type="RefSeq" id="XP_001482091.2">
    <property type="nucleotide sequence ID" value="XM_001482041.1"/>
</dbReference>
<reference evidence="3 4" key="1">
    <citation type="journal article" date="2009" name="Nature">
        <title>Evolution of pathogenicity and sexual reproduction in eight Candida genomes.</title>
        <authorList>
            <person name="Butler G."/>
            <person name="Rasmussen M.D."/>
            <person name="Lin M.F."/>
            <person name="Santos M.A."/>
            <person name="Sakthikumar S."/>
            <person name="Munro C.A."/>
            <person name="Rheinbay E."/>
            <person name="Grabherr M."/>
            <person name="Forche A."/>
            <person name="Reedy J.L."/>
            <person name="Agrafioti I."/>
            <person name="Arnaud M.B."/>
            <person name="Bates S."/>
            <person name="Brown A.J."/>
            <person name="Brunke S."/>
            <person name="Costanzo M.C."/>
            <person name="Fitzpatrick D.A."/>
            <person name="de Groot P.W."/>
            <person name="Harris D."/>
            <person name="Hoyer L.L."/>
            <person name="Hube B."/>
            <person name="Klis F.M."/>
            <person name="Kodira C."/>
            <person name="Lennard N."/>
            <person name="Logue M.E."/>
            <person name="Martin R."/>
            <person name="Neiman A.M."/>
            <person name="Nikolaou E."/>
            <person name="Quail M.A."/>
            <person name="Quinn J."/>
            <person name="Santos M.C."/>
            <person name="Schmitzberger F.F."/>
            <person name="Sherlock G."/>
            <person name="Shah P."/>
            <person name="Silverstein K.A."/>
            <person name="Skrzypek M.S."/>
            <person name="Soll D."/>
            <person name="Staggs R."/>
            <person name="Stansfield I."/>
            <person name="Stumpf M.P."/>
            <person name="Sudbery P.E."/>
            <person name="Srikantha T."/>
            <person name="Zeng Q."/>
            <person name="Berman J."/>
            <person name="Berriman M."/>
            <person name="Heitman J."/>
            <person name="Gow N.A."/>
            <person name="Lorenz M.C."/>
            <person name="Birren B.W."/>
            <person name="Kellis M."/>
            <person name="Cuomo C.A."/>
        </authorList>
    </citation>
    <scope>NUCLEOTIDE SEQUENCE [LARGE SCALE GENOMIC DNA]</scope>
    <source>
        <strain evidence="4">ATCC 6260 / CBS 566 / DSM 6381 / JCM 1539 / NBRC 10279 / NRRL Y-324</strain>
    </source>
</reference>
<dbReference type="GeneID" id="5123839"/>
<evidence type="ECO:0000259" key="2">
    <source>
        <dbReference type="Pfam" id="PF20521"/>
    </source>
</evidence>
<dbReference type="Pfam" id="PF20521">
    <property type="entry name" value="DUF6736"/>
    <property type="match status" value="1"/>
</dbReference>
<dbReference type="Proteomes" id="UP000001997">
    <property type="component" value="Unassembled WGS sequence"/>
</dbReference>
<feature type="transmembrane region" description="Helical" evidence="1">
    <location>
        <begin position="35"/>
        <end position="54"/>
    </location>
</feature>
<keyword evidence="1" id="KW-0812">Transmembrane</keyword>
<sequence length="194" mass="22277">MISEALFLIAIVWLQRRLGAFLKNRTTNYYAQKSISLIVLGLNCFVIFSFAWFYGTKRERFQISNPQGEFQTLSEFKMNMVHSMKESSARMQQYLGLNGHDQCGSIGAVHYKFWDARIDSDHHERSETIISAIDKVLKLEDGQWLRETFCVQLNKDGKYDGHLRISSHSICYGTCLPSDMQVVYDVDSGALQAN</sequence>
<dbReference type="OrthoDB" id="10421406at2759"/>
<keyword evidence="1" id="KW-0472">Membrane</keyword>
<organism evidence="3 4">
    <name type="scientific">Meyerozyma guilliermondii (strain ATCC 6260 / CBS 566 / DSM 6381 / JCM 1539 / NBRC 10279 / NRRL Y-324)</name>
    <name type="common">Yeast</name>
    <name type="synonym">Candida guilliermondii</name>
    <dbReference type="NCBI Taxonomy" id="294746"/>
    <lineage>
        <taxon>Eukaryota</taxon>
        <taxon>Fungi</taxon>
        <taxon>Dikarya</taxon>
        <taxon>Ascomycota</taxon>
        <taxon>Saccharomycotina</taxon>
        <taxon>Pichiomycetes</taxon>
        <taxon>Debaryomycetaceae</taxon>
        <taxon>Meyerozyma</taxon>
    </lineage>
</organism>
<evidence type="ECO:0000313" key="3">
    <source>
        <dbReference type="EMBL" id="EDK41756.2"/>
    </source>
</evidence>
<dbReference type="HOGENOM" id="CLU_1402913_0_0_1"/>